<feature type="transmembrane region" description="Helical" evidence="2">
    <location>
        <begin position="192"/>
        <end position="214"/>
    </location>
</feature>
<evidence type="ECO:0000256" key="2">
    <source>
        <dbReference type="SAM" id="Phobius"/>
    </source>
</evidence>
<sequence>MSGSFEVANATKDRILIPTKGDSFSIPPIFFINMASALVALYFVIVLIWYEIRQQKNRQGPKQDYFRTLAVLNVISAVSLFAVFFTHSLSVGVLSFAHLAHLCGPLHTSQVVMTSILYYSWCLILWFRQRSFYTNRLMRHLTTKMTRTLSYLSVLMLAVFLIGYSVGSIVPVNFALTNHICGITQGEGIQRILFALGECVMAIFHALMSFLFFYPLNRGPSKKNTDLNGIWAIFLPYNSIKHDILIICVDILTFLLTHMGNRDWMQRLFPWAELLYKCLRKGRHTSGIAPSADLDTTNITPHVGVMKQPQHNTPLPTLEQVSPEQG</sequence>
<dbReference type="EMBL" id="CAWYQH010000002">
    <property type="protein sequence ID" value="CAK8673847.1"/>
    <property type="molecule type" value="Genomic_DNA"/>
</dbReference>
<protein>
    <submittedName>
        <fullName evidence="3">Uncharacterized protein</fullName>
    </submittedName>
</protein>
<keyword evidence="4" id="KW-1185">Reference proteome</keyword>
<feature type="transmembrane region" description="Helical" evidence="2">
    <location>
        <begin position="29"/>
        <end position="50"/>
    </location>
</feature>
<dbReference type="Proteomes" id="UP001642483">
    <property type="component" value="Unassembled WGS sequence"/>
</dbReference>
<keyword evidence="2" id="KW-0812">Transmembrane</keyword>
<proteinExistence type="predicted"/>
<feature type="transmembrane region" description="Helical" evidence="2">
    <location>
        <begin position="109"/>
        <end position="127"/>
    </location>
</feature>
<keyword evidence="2" id="KW-1133">Transmembrane helix</keyword>
<feature type="transmembrane region" description="Helical" evidence="2">
    <location>
        <begin position="148"/>
        <end position="172"/>
    </location>
</feature>
<evidence type="ECO:0000313" key="4">
    <source>
        <dbReference type="Proteomes" id="UP001642483"/>
    </source>
</evidence>
<feature type="region of interest" description="Disordered" evidence="1">
    <location>
        <begin position="305"/>
        <end position="326"/>
    </location>
</feature>
<accession>A0ABP0F6D6</accession>
<evidence type="ECO:0000313" key="3">
    <source>
        <dbReference type="EMBL" id="CAK8673847.1"/>
    </source>
</evidence>
<reference evidence="3 4" key="1">
    <citation type="submission" date="2024-02" db="EMBL/GenBank/DDBJ databases">
        <authorList>
            <person name="Daric V."/>
            <person name="Darras S."/>
        </authorList>
    </citation>
    <scope>NUCLEOTIDE SEQUENCE [LARGE SCALE GENOMIC DNA]</scope>
</reference>
<feature type="transmembrane region" description="Helical" evidence="2">
    <location>
        <begin position="71"/>
        <end position="97"/>
    </location>
</feature>
<comment type="caution">
    <text evidence="3">The sequence shown here is derived from an EMBL/GenBank/DDBJ whole genome shotgun (WGS) entry which is preliminary data.</text>
</comment>
<organism evidence="3 4">
    <name type="scientific">Clavelina lepadiformis</name>
    <name type="common">Light-bulb sea squirt</name>
    <name type="synonym">Ascidia lepadiformis</name>
    <dbReference type="NCBI Taxonomy" id="159417"/>
    <lineage>
        <taxon>Eukaryota</taxon>
        <taxon>Metazoa</taxon>
        <taxon>Chordata</taxon>
        <taxon>Tunicata</taxon>
        <taxon>Ascidiacea</taxon>
        <taxon>Aplousobranchia</taxon>
        <taxon>Clavelinidae</taxon>
        <taxon>Clavelina</taxon>
    </lineage>
</organism>
<gene>
    <name evidence="3" type="ORF">CVLEPA_LOCUS3594</name>
</gene>
<keyword evidence="2" id="KW-0472">Membrane</keyword>
<name>A0ABP0F6D6_CLALP</name>
<feature type="compositionally biased region" description="Polar residues" evidence="1">
    <location>
        <begin position="309"/>
        <end position="326"/>
    </location>
</feature>
<evidence type="ECO:0000256" key="1">
    <source>
        <dbReference type="SAM" id="MobiDB-lite"/>
    </source>
</evidence>